<name>K6H381_9GAMM</name>
<dbReference type="Pfam" id="PF02812">
    <property type="entry name" value="ELFV_dehydrog_N"/>
    <property type="match status" value="1"/>
</dbReference>
<dbReference type="PANTHER" id="PTHR42722:SF1">
    <property type="entry name" value="VALINE DEHYDROGENASE"/>
    <property type="match status" value="1"/>
</dbReference>
<dbReference type="InterPro" id="IPR006097">
    <property type="entry name" value="Glu/Leu/Phe/Val/Trp_DH_dimer"/>
</dbReference>
<evidence type="ECO:0000313" key="10">
    <source>
        <dbReference type="Proteomes" id="UP000010310"/>
    </source>
</evidence>
<dbReference type="EMBL" id="AMWX01000001">
    <property type="protein sequence ID" value="EKO36958.1"/>
    <property type="molecule type" value="Genomic_DNA"/>
</dbReference>
<evidence type="ECO:0000256" key="2">
    <source>
        <dbReference type="ARBA" id="ARBA00006382"/>
    </source>
</evidence>
<dbReference type="InterPro" id="IPR006095">
    <property type="entry name" value="Glu/Leu/Phe/Val/Trp_DH"/>
</dbReference>
<dbReference type="PRINTS" id="PR00082">
    <property type="entry name" value="GLFDHDRGNASE"/>
</dbReference>
<protein>
    <submittedName>
        <fullName evidence="9">Putative leucine dehydrogenase</fullName>
    </submittedName>
</protein>
<dbReference type="STRING" id="1208365.B273_0192"/>
<dbReference type="GO" id="GO:0000166">
    <property type="term" value="F:nucleotide binding"/>
    <property type="evidence" value="ECO:0007669"/>
    <property type="project" value="UniProtKB-KW"/>
</dbReference>
<evidence type="ECO:0000259" key="8">
    <source>
        <dbReference type="SMART" id="SM00839"/>
    </source>
</evidence>
<dbReference type="PIRSF" id="PIRSF000188">
    <property type="entry name" value="Phe_leu_dh"/>
    <property type="match status" value="1"/>
</dbReference>
<dbReference type="Proteomes" id="UP000010310">
    <property type="component" value="Unassembled WGS sequence"/>
</dbReference>
<dbReference type="GO" id="GO:0016639">
    <property type="term" value="F:oxidoreductase activity, acting on the CH-NH2 group of donors, NAD or NADP as acceptor"/>
    <property type="evidence" value="ECO:0007669"/>
    <property type="project" value="InterPro"/>
</dbReference>
<dbReference type="SUPFAM" id="SSF53223">
    <property type="entry name" value="Aminoacid dehydrogenase-like, N-terminal domain"/>
    <property type="match status" value="1"/>
</dbReference>
<gene>
    <name evidence="9" type="ORF">B273_0192</name>
</gene>
<keyword evidence="10" id="KW-1185">Reference proteome</keyword>
<reference evidence="9 10" key="1">
    <citation type="submission" date="2012-09" db="EMBL/GenBank/DDBJ databases">
        <authorList>
            <person name="Dupont C.L."/>
            <person name="Rusch D.B."/>
            <person name="Lombardo M.-J."/>
            <person name="Novotny M."/>
            <person name="Yee-Greenbaum J."/>
            <person name="Laskin R."/>
        </authorList>
    </citation>
    <scope>NUCLEOTIDE SEQUENCE [LARGE SCALE GENOMIC DNA]</scope>
    <source>
        <strain evidence="9">SAR86E</strain>
    </source>
</reference>
<evidence type="ECO:0000256" key="4">
    <source>
        <dbReference type="ARBA" id="ARBA00023027"/>
    </source>
</evidence>
<accession>K6H381</accession>
<dbReference type="InterPro" id="IPR046346">
    <property type="entry name" value="Aminoacid_DH-like_N_sf"/>
</dbReference>
<dbReference type="Gene3D" id="3.40.50.720">
    <property type="entry name" value="NAD(P)-binding Rossmann-like Domain"/>
    <property type="match status" value="1"/>
</dbReference>
<evidence type="ECO:0000256" key="6">
    <source>
        <dbReference type="PIRSR" id="PIRSR000188-2"/>
    </source>
</evidence>
<comment type="similarity">
    <text evidence="2 7">Belongs to the Glu/Leu/Phe/Val dehydrogenases family.</text>
</comment>
<keyword evidence="6" id="KW-0547">Nucleotide-binding</keyword>
<evidence type="ECO:0000256" key="3">
    <source>
        <dbReference type="ARBA" id="ARBA00023002"/>
    </source>
</evidence>
<dbReference type="Gene3D" id="3.40.50.10860">
    <property type="entry name" value="Leucine Dehydrogenase, chain A, domain 1"/>
    <property type="match status" value="1"/>
</dbReference>
<dbReference type="InterPro" id="IPR006096">
    <property type="entry name" value="Glu/Leu/Phe/Val/Trp_DH_C"/>
</dbReference>
<keyword evidence="3 7" id="KW-0560">Oxidoreductase</keyword>
<evidence type="ECO:0000256" key="7">
    <source>
        <dbReference type="RuleBase" id="RU004417"/>
    </source>
</evidence>
<dbReference type="Pfam" id="PF00208">
    <property type="entry name" value="ELFV_dehydrog"/>
    <property type="match status" value="2"/>
</dbReference>
<dbReference type="InterPro" id="IPR036291">
    <property type="entry name" value="NAD(P)-bd_dom_sf"/>
</dbReference>
<evidence type="ECO:0000256" key="5">
    <source>
        <dbReference type="PIRSR" id="PIRSR000188-1"/>
    </source>
</evidence>
<dbReference type="PANTHER" id="PTHR42722">
    <property type="entry name" value="LEUCINE DEHYDROGENASE"/>
    <property type="match status" value="1"/>
</dbReference>
<feature type="domain" description="Glutamate/phenylalanine/leucine/valine/L-tryptophan dehydrogenase C-terminal" evidence="8">
    <location>
        <begin position="147"/>
        <end position="338"/>
    </location>
</feature>
<dbReference type="GO" id="GO:0006520">
    <property type="term" value="P:amino acid metabolic process"/>
    <property type="evidence" value="ECO:0007669"/>
    <property type="project" value="InterPro"/>
</dbReference>
<evidence type="ECO:0000313" key="9">
    <source>
        <dbReference type="EMBL" id="EKO36958.1"/>
    </source>
</evidence>
<dbReference type="AlphaFoldDB" id="K6H381"/>
<keyword evidence="4 6" id="KW-0520">NAD</keyword>
<dbReference type="SMART" id="SM00839">
    <property type="entry name" value="ELFV_dehydrog"/>
    <property type="match status" value="1"/>
</dbReference>
<proteinExistence type="inferred from homology"/>
<dbReference type="SUPFAM" id="SSF51735">
    <property type="entry name" value="NAD(P)-binding Rossmann-fold domains"/>
    <property type="match status" value="1"/>
</dbReference>
<evidence type="ECO:0000256" key="1">
    <source>
        <dbReference type="ARBA" id="ARBA00003868"/>
    </source>
</evidence>
<comment type="caution">
    <text evidence="9">The sequence shown here is derived from an EMBL/GenBank/DDBJ whole genome shotgun (WGS) entry which is preliminary data.</text>
</comment>
<dbReference type="InterPro" id="IPR016211">
    <property type="entry name" value="Glu/Phe/Leu/Val/Trp_DH_bac/arc"/>
</dbReference>
<sequence>MIFKDITDLNFNGVNISAHHEFSHEKVYYYEDSKAGLKSLIAIHSSIKGPAIGGCRFKQYDTFDAGLSDVLRLSRGMTDKNNIAQIPFGGGKAVIFKDGIKSDALLTAFADFLNLLEGSYISAEDIGITLEDIQFIKKHSNFVFDNVDPGPYTAKGLFYSIEQAINTHLSENIQGTKIAIQGAGSVGKKLAEYLAGAGANVFISDIDKLKLETINEKNITCIDDAFTFDCDLLAPCAVGGIFTQSSIRNLNCKIIAGGANNQLLKTSIADDLHERGILFIPDTLINSGGVIGLTKDFLNRDEAKTEEALREIAYRVREAIIFSKEKSISINETLKRKDL</sequence>
<comment type="function">
    <text evidence="1">Catalyzes the reversible oxidative deamination of glutamate to alpha-ketoglutarate and ammonia.</text>
</comment>
<feature type="active site" description="Proton donor/acceptor" evidence="5">
    <location>
        <position position="92"/>
    </location>
</feature>
<feature type="binding site" evidence="6">
    <location>
        <begin position="182"/>
        <end position="187"/>
    </location>
    <ligand>
        <name>NAD(+)</name>
        <dbReference type="ChEBI" id="CHEBI:57540"/>
    </ligand>
</feature>
<dbReference type="PATRIC" id="fig|1208365.4.peg.196"/>
<organism evidence="9 10">
    <name type="scientific">SAR86 cluster bacterium SAR86E</name>
    <dbReference type="NCBI Taxonomy" id="1208365"/>
    <lineage>
        <taxon>Bacteria</taxon>
        <taxon>Pseudomonadati</taxon>
        <taxon>Pseudomonadota</taxon>
        <taxon>Gammaproteobacteria</taxon>
        <taxon>SAR86 cluster</taxon>
    </lineage>
</organism>